<keyword evidence="2" id="KW-1185">Reference proteome</keyword>
<proteinExistence type="predicted"/>
<protein>
    <submittedName>
        <fullName evidence="1">Uncharacterized protein</fullName>
    </submittedName>
</protein>
<evidence type="ECO:0000313" key="2">
    <source>
        <dbReference type="Proteomes" id="UP000433050"/>
    </source>
</evidence>
<dbReference type="Proteomes" id="UP000433050">
    <property type="component" value="Unassembled WGS sequence"/>
</dbReference>
<dbReference type="EMBL" id="CACSAS010000046">
    <property type="protein sequence ID" value="CAA0130233.1"/>
    <property type="molecule type" value="Genomic_DNA"/>
</dbReference>
<gene>
    <name evidence="1" type="ORF">STARVERO_04581</name>
</gene>
<evidence type="ECO:0000313" key="1">
    <source>
        <dbReference type="EMBL" id="CAA0130233.1"/>
    </source>
</evidence>
<reference evidence="1 2" key="1">
    <citation type="submission" date="2019-12" db="EMBL/GenBank/DDBJ databases">
        <authorList>
            <person name="Reyes-Prieto M."/>
        </authorList>
    </citation>
    <scope>NUCLEOTIDE SEQUENCE [LARGE SCALE GENOMIC DNA]</scope>
    <source>
        <strain evidence="1">HF14-78462</strain>
    </source>
</reference>
<name>A0A5S9R4Q7_9HYPH</name>
<sequence length="87" mass="9855">MAPRKRKSARFVAGRSKAVPLAQLMDVAQVRELVEREAADGFRAPKNATCRIGKRLLTWSIRFQRKSDDGTHVREHRFHCPNPGTGD</sequence>
<dbReference type="AlphaFoldDB" id="A0A5S9R4Q7"/>
<dbReference type="RefSeq" id="WP_159602588.1">
    <property type="nucleotide sequence ID" value="NZ_CACSAS010000046.1"/>
</dbReference>
<organism evidence="1 2">
    <name type="scientific">Starkeya nomas</name>
    <dbReference type="NCBI Taxonomy" id="2666134"/>
    <lineage>
        <taxon>Bacteria</taxon>
        <taxon>Pseudomonadati</taxon>
        <taxon>Pseudomonadota</taxon>
        <taxon>Alphaproteobacteria</taxon>
        <taxon>Hyphomicrobiales</taxon>
        <taxon>Xanthobacteraceae</taxon>
        <taxon>Starkeya</taxon>
    </lineage>
</organism>
<accession>A0A5S9R4Q7</accession>